<organism evidence="1 2">
    <name type="scientific">Paeniglutamicibacter kerguelensis</name>
    <dbReference type="NCBI Taxonomy" id="254788"/>
    <lineage>
        <taxon>Bacteria</taxon>
        <taxon>Bacillati</taxon>
        <taxon>Actinomycetota</taxon>
        <taxon>Actinomycetes</taxon>
        <taxon>Micrococcales</taxon>
        <taxon>Micrococcaceae</taxon>
        <taxon>Paeniglutamicibacter</taxon>
    </lineage>
</organism>
<sequence length="68" mass="7474">MTTTPNKKTLDVPVDVRFTATGIPLAVRYNWRIWAVAAMPEYLLACIDQIAPAVGIGGRPRRIVDHVG</sequence>
<evidence type="ECO:0000313" key="2">
    <source>
        <dbReference type="Proteomes" id="UP001296993"/>
    </source>
</evidence>
<comment type="caution">
    <text evidence="1">The sequence shown here is derived from an EMBL/GenBank/DDBJ whole genome shotgun (WGS) entry which is preliminary data.</text>
</comment>
<evidence type="ECO:0000313" key="1">
    <source>
        <dbReference type="EMBL" id="MBP2386780.1"/>
    </source>
</evidence>
<name>A0ABS4XE88_9MICC</name>
<protein>
    <submittedName>
        <fullName evidence="1">Uncharacterized protein</fullName>
    </submittedName>
</protein>
<keyword evidence="2" id="KW-1185">Reference proteome</keyword>
<dbReference type="Proteomes" id="UP001296993">
    <property type="component" value="Unassembled WGS sequence"/>
</dbReference>
<gene>
    <name evidence="1" type="ORF">JOF47_002291</name>
</gene>
<reference evidence="1 2" key="1">
    <citation type="submission" date="2021-03" db="EMBL/GenBank/DDBJ databases">
        <title>Sequencing the genomes of 1000 actinobacteria strains.</title>
        <authorList>
            <person name="Klenk H.-P."/>
        </authorList>
    </citation>
    <scope>NUCLEOTIDE SEQUENCE [LARGE SCALE GENOMIC DNA]</scope>
    <source>
        <strain evidence="1 2">DSM 15797</strain>
    </source>
</reference>
<proteinExistence type="predicted"/>
<accession>A0ABS4XE88</accession>
<dbReference type="EMBL" id="JAGIOF010000001">
    <property type="protein sequence ID" value="MBP2386780.1"/>
    <property type="molecule type" value="Genomic_DNA"/>
</dbReference>
<dbReference type="RefSeq" id="WP_210001882.1">
    <property type="nucleotide sequence ID" value="NZ_BAAAJY010000030.1"/>
</dbReference>